<dbReference type="SUPFAM" id="SSF52242">
    <property type="entry name" value="Cobalamin (vitamin B12)-binding domain"/>
    <property type="match status" value="1"/>
</dbReference>
<dbReference type="Proteomes" id="UP000198870">
    <property type="component" value="Unassembled WGS sequence"/>
</dbReference>
<evidence type="ECO:0000313" key="7">
    <source>
        <dbReference type="Proteomes" id="UP000198870"/>
    </source>
</evidence>
<evidence type="ECO:0000256" key="2">
    <source>
        <dbReference type="ARBA" id="ARBA00022723"/>
    </source>
</evidence>
<proteinExistence type="inferred from homology"/>
<keyword evidence="7" id="KW-1185">Reference proteome</keyword>
<evidence type="ECO:0000256" key="3">
    <source>
        <dbReference type="ARBA" id="ARBA00023285"/>
    </source>
</evidence>
<dbReference type="GO" id="GO:0046653">
    <property type="term" value="P:tetrahydrofolate metabolic process"/>
    <property type="evidence" value="ECO:0007669"/>
    <property type="project" value="TreeGrafter"/>
</dbReference>
<protein>
    <submittedName>
        <fullName evidence="6">5-methyltetrahydrofolate--homocysteine methyltransferase</fullName>
    </submittedName>
</protein>
<comment type="similarity">
    <text evidence="1">Belongs to the methylamine corrinoid protein family.</text>
</comment>
<keyword evidence="6" id="KW-0489">Methyltransferase</keyword>
<name>A0A1G5BL70_9BACT</name>
<dbReference type="GO" id="GO:0031419">
    <property type="term" value="F:cobalamin binding"/>
    <property type="evidence" value="ECO:0007669"/>
    <property type="project" value="InterPro"/>
</dbReference>
<dbReference type="PANTHER" id="PTHR45833:SF1">
    <property type="entry name" value="METHIONINE SYNTHASE"/>
    <property type="match status" value="1"/>
</dbReference>
<feature type="domain" description="B12-binding N-terminal" evidence="5">
    <location>
        <begin position="1"/>
        <end position="88"/>
    </location>
</feature>
<dbReference type="GO" id="GO:0050667">
    <property type="term" value="P:homocysteine metabolic process"/>
    <property type="evidence" value="ECO:0007669"/>
    <property type="project" value="TreeGrafter"/>
</dbReference>
<dbReference type="Gene3D" id="3.40.50.280">
    <property type="entry name" value="Cobalamin-binding domain"/>
    <property type="match status" value="1"/>
</dbReference>
<dbReference type="InterPro" id="IPR036594">
    <property type="entry name" value="Meth_synthase_dom"/>
</dbReference>
<dbReference type="InterPro" id="IPR036724">
    <property type="entry name" value="Cobalamin-bd_sf"/>
</dbReference>
<dbReference type="Pfam" id="PF02607">
    <property type="entry name" value="B12-binding_2"/>
    <property type="match status" value="1"/>
</dbReference>
<dbReference type="InterPro" id="IPR003759">
    <property type="entry name" value="Cbl-bd_cap"/>
</dbReference>
<dbReference type="GO" id="GO:0005829">
    <property type="term" value="C:cytosol"/>
    <property type="evidence" value="ECO:0007669"/>
    <property type="project" value="TreeGrafter"/>
</dbReference>
<feature type="domain" description="B12-binding" evidence="4">
    <location>
        <begin position="88"/>
        <end position="211"/>
    </location>
</feature>
<keyword evidence="3" id="KW-0170">Cobalt</keyword>
<evidence type="ECO:0000313" key="6">
    <source>
        <dbReference type="EMBL" id="SCX90931.1"/>
    </source>
</evidence>
<sequence length="211" mass="22046">MSNHDAIMASLMSGDTDQLIDRVNSALDAGIPAVEILNEGLISTMDLVGEKMESGEMFIPEVIMCAQAMTSAVEILKPLLGEGDNRTVGTLVIGTVKGDLHDIGKNLVRMMLESSGFGVVDLGVDVEPQAFVEAVRKHDADIVALSALLTTTMPMLKKTMDAFEEAGLRNSVKILIGGAPVNQGFADEIGADGYAPDAGSASKLAKAVVTA</sequence>
<evidence type="ECO:0000259" key="5">
    <source>
        <dbReference type="PROSITE" id="PS51337"/>
    </source>
</evidence>
<organism evidence="6 7">
    <name type="scientific">Desulfoluna spongiiphila</name>
    <dbReference type="NCBI Taxonomy" id="419481"/>
    <lineage>
        <taxon>Bacteria</taxon>
        <taxon>Pseudomonadati</taxon>
        <taxon>Thermodesulfobacteriota</taxon>
        <taxon>Desulfobacteria</taxon>
        <taxon>Desulfobacterales</taxon>
        <taxon>Desulfolunaceae</taxon>
        <taxon>Desulfoluna</taxon>
    </lineage>
</organism>
<accession>A0A1G5BL70</accession>
<dbReference type="PROSITE" id="PS51332">
    <property type="entry name" value="B12_BINDING"/>
    <property type="match status" value="1"/>
</dbReference>
<dbReference type="GO" id="GO:0046872">
    <property type="term" value="F:metal ion binding"/>
    <property type="evidence" value="ECO:0007669"/>
    <property type="project" value="UniProtKB-KW"/>
</dbReference>
<dbReference type="Gene3D" id="1.10.1240.10">
    <property type="entry name" value="Methionine synthase domain"/>
    <property type="match status" value="1"/>
</dbReference>
<dbReference type="AlphaFoldDB" id="A0A1G5BL70"/>
<dbReference type="CDD" id="cd02070">
    <property type="entry name" value="corrinoid_protein_B12-BD"/>
    <property type="match status" value="1"/>
</dbReference>
<dbReference type="RefSeq" id="WP_092208317.1">
    <property type="nucleotide sequence ID" value="NZ_FMUX01000002.1"/>
</dbReference>
<dbReference type="SUPFAM" id="SSF47644">
    <property type="entry name" value="Methionine synthase domain"/>
    <property type="match status" value="1"/>
</dbReference>
<keyword evidence="2" id="KW-0479">Metal-binding</keyword>
<keyword evidence="6" id="KW-0808">Transferase</keyword>
<dbReference type="GO" id="GO:0032259">
    <property type="term" value="P:methylation"/>
    <property type="evidence" value="ECO:0007669"/>
    <property type="project" value="UniProtKB-KW"/>
</dbReference>
<dbReference type="STRING" id="419481.SAMN05216233_10276"/>
<dbReference type="InterPro" id="IPR006158">
    <property type="entry name" value="Cobalamin-bd"/>
</dbReference>
<gene>
    <name evidence="6" type="ORF">SAMN05216233_10276</name>
</gene>
<dbReference type="OrthoDB" id="9803687at2"/>
<dbReference type="PROSITE" id="PS51337">
    <property type="entry name" value="B12_BINDING_NTER"/>
    <property type="match status" value="1"/>
</dbReference>
<dbReference type="InterPro" id="IPR050554">
    <property type="entry name" value="Met_Synthase/Corrinoid"/>
</dbReference>
<dbReference type="EMBL" id="FMUX01000002">
    <property type="protein sequence ID" value="SCX90931.1"/>
    <property type="molecule type" value="Genomic_DNA"/>
</dbReference>
<evidence type="ECO:0000259" key="4">
    <source>
        <dbReference type="PROSITE" id="PS51332"/>
    </source>
</evidence>
<dbReference type="FunFam" id="3.40.50.280:FF:000003">
    <property type="entry name" value="Dimethylamine methyltransferase corrinoid protein"/>
    <property type="match status" value="1"/>
</dbReference>
<evidence type="ECO:0000256" key="1">
    <source>
        <dbReference type="ARBA" id="ARBA00010854"/>
    </source>
</evidence>
<dbReference type="PANTHER" id="PTHR45833">
    <property type="entry name" value="METHIONINE SYNTHASE"/>
    <property type="match status" value="1"/>
</dbReference>
<dbReference type="Pfam" id="PF02310">
    <property type="entry name" value="B12-binding"/>
    <property type="match status" value="1"/>
</dbReference>
<dbReference type="SMART" id="SM01018">
    <property type="entry name" value="B12-binding_2"/>
    <property type="match status" value="1"/>
</dbReference>
<reference evidence="6 7" key="1">
    <citation type="submission" date="2016-10" db="EMBL/GenBank/DDBJ databases">
        <authorList>
            <person name="de Groot N.N."/>
        </authorList>
    </citation>
    <scope>NUCLEOTIDE SEQUENCE [LARGE SCALE GENOMIC DNA]</scope>
    <source>
        <strain evidence="6 7">AA1</strain>
    </source>
</reference>
<dbReference type="GO" id="GO:0008705">
    <property type="term" value="F:methionine synthase activity"/>
    <property type="evidence" value="ECO:0007669"/>
    <property type="project" value="TreeGrafter"/>
</dbReference>